<reference evidence="6 7" key="1">
    <citation type="submission" date="2017-08" db="EMBL/GenBank/DDBJ databases">
        <authorList>
            <person name="de Groot N.N."/>
        </authorList>
    </citation>
    <scope>NUCLEOTIDE SEQUENCE [LARGE SCALE GENOMIC DNA]</scope>
    <source>
        <strain evidence="6 7">USBA 352</strain>
    </source>
</reference>
<name>A0A285SYF1_9HYPH</name>
<dbReference type="GO" id="GO:0005829">
    <property type="term" value="C:cytosol"/>
    <property type="evidence" value="ECO:0007669"/>
    <property type="project" value="TreeGrafter"/>
</dbReference>
<dbReference type="STRING" id="538381.GCA_001696535_03666"/>
<dbReference type="RefSeq" id="WP_097175344.1">
    <property type="nucleotide sequence ID" value="NZ_OBML01000007.1"/>
</dbReference>
<dbReference type="PANTHER" id="PTHR30419">
    <property type="entry name" value="HTH-TYPE TRANSCRIPTIONAL REGULATOR YBHD"/>
    <property type="match status" value="1"/>
</dbReference>
<dbReference type="PRINTS" id="PR00039">
    <property type="entry name" value="HTHLYSR"/>
</dbReference>
<evidence type="ECO:0000256" key="3">
    <source>
        <dbReference type="ARBA" id="ARBA00023125"/>
    </source>
</evidence>
<dbReference type="PANTHER" id="PTHR30419:SF8">
    <property type="entry name" value="NITROGEN ASSIMILATION TRANSCRIPTIONAL ACTIVATOR-RELATED"/>
    <property type="match status" value="1"/>
</dbReference>
<evidence type="ECO:0000256" key="2">
    <source>
        <dbReference type="ARBA" id="ARBA00023015"/>
    </source>
</evidence>
<dbReference type="InterPro" id="IPR005119">
    <property type="entry name" value="LysR_subst-bd"/>
</dbReference>
<evidence type="ECO:0000256" key="4">
    <source>
        <dbReference type="ARBA" id="ARBA00023163"/>
    </source>
</evidence>
<evidence type="ECO:0000256" key="1">
    <source>
        <dbReference type="ARBA" id="ARBA00009437"/>
    </source>
</evidence>
<evidence type="ECO:0000313" key="6">
    <source>
        <dbReference type="EMBL" id="SOC13359.1"/>
    </source>
</evidence>
<dbReference type="FunFam" id="1.10.10.10:FF:000001">
    <property type="entry name" value="LysR family transcriptional regulator"/>
    <property type="match status" value="1"/>
</dbReference>
<dbReference type="OrthoDB" id="5297263at2"/>
<evidence type="ECO:0000259" key="5">
    <source>
        <dbReference type="PROSITE" id="PS50931"/>
    </source>
</evidence>
<dbReference type="GO" id="GO:0003677">
    <property type="term" value="F:DNA binding"/>
    <property type="evidence" value="ECO:0007669"/>
    <property type="project" value="UniProtKB-KW"/>
</dbReference>
<gene>
    <name evidence="6" type="ORF">SAMN05421512_107144</name>
</gene>
<dbReference type="InterPro" id="IPR050950">
    <property type="entry name" value="HTH-type_LysR_regulators"/>
</dbReference>
<dbReference type="GO" id="GO:0003700">
    <property type="term" value="F:DNA-binding transcription factor activity"/>
    <property type="evidence" value="ECO:0007669"/>
    <property type="project" value="InterPro"/>
</dbReference>
<proteinExistence type="inferred from homology"/>
<dbReference type="EMBL" id="OBML01000007">
    <property type="protein sequence ID" value="SOC13359.1"/>
    <property type="molecule type" value="Genomic_DNA"/>
</dbReference>
<keyword evidence="4" id="KW-0804">Transcription</keyword>
<dbReference type="InterPro" id="IPR000847">
    <property type="entry name" value="LysR_HTH_N"/>
</dbReference>
<keyword evidence="3" id="KW-0238">DNA-binding</keyword>
<dbReference type="Pfam" id="PF03466">
    <property type="entry name" value="LysR_substrate"/>
    <property type="match status" value="1"/>
</dbReference>
<dbReference type="PROSITE" id="PS50931">
    <property type="entry name" value="HTH_LYSR"/>
    <property type="match status" value="1"/>
</dbReference>
<keyword evidence="2" id="KW-0805">Transcription regulation</keyword>
<dbReference type="CDD" id="cd05466">
    <property type="entry name" value="PBP2_LTTR_substrate"/>
    <property type="match status" value="1"/>
</dbReference>
<feature type="domain" description="HTH lysR-type" evidence="5">
    <location>
        <begin position="2"/>
        <end position="59"/>
    </location>
</feature>
<evidence type="ECO:0000313" key="7">
    <source>
        <dbReference type="Proteomes" id="UP000219331"/>
    </source>
</evidence>
<dbReference type="AlphaFoldDB" id="A0A285SYF1"/>
<sequence length="314" mass="35309">MLNLTACRYFLEVVHLGSIRLAADRLHVSPSAISRQIAKLEREFGEPLFDRRANGVQLTEAGTLAAEHFASILGQIDLIRGEMSDLRKLKSGSVSIATVDGVTDPYLSEQILAFRKRFPAVDFRMRIRGRERVLEALEKRICQVGFVYDHFSHPMMEIVGQWRQPLLALVPPSHPFADGRAVKLPDIADCDCVLPDDSYGIHHLVNRAFRKFGGKPKAIMVADQLHFLIRHAIRSNAIVYVPLQAALREVEAGELVPLNLSCGDFEHRFIYAIVRRDQRRSPACDAFIAMLTSSFSKHEKADATMLKRLRAAQA</sequence>
<comment type="similarity">
    <text evidence="1">Belongs to the LysR transcriptional regulatory family.</text>
</comment>
<dbReference type="Gene3D" id="1.10.10.10">
    <property type="entry name" value="Winged helix-like DNA-binding domain superfamily/Winged helix DNA-binding domain"/>
    <property type="match status" value="1"/>
</dbReference>
<accession>A0A285SYF1</accession>
<dbReference type="InterPro" id="IPR036390">
    <property type="entry name" value="WH_DNA-bd_sf"/>
</dbReference>
<dbReference type="SUPFAM" id="SSF53850">
    <property type="entry name" value="Periplasmic binding protein-like II"/>
    <property type="match status" value="1"/>
</dbReference>
<dbReference type="Pfam" id="PF00126">
    <property type="entry name" value="HTH_1"/>
    <property type="match status" value="1"/>
</dbReference>
<organism evidence="6 7">
    <name type="scientific">Stappia indica</name>
    <dbReference type="NCBI Taxonomy" id="538381"/>
    <lineage>
        <taxon>Bacteria</taxon>
        <taxon>Pseudomonadati</taxon>
        <taxon>Pseudomonadota</taxon>
        <taxon>Alphaproteobacteria</taxon>
        <taxon>Hyphomicrobiales</taxon>
        <taxon>Stappiaceae</taxon>
        <taxon>Stappia</taxon>
    </lineage>
</organism>
<keyword evidence="7" id="KW-1185">Reference proteome</keyword>
<dbReference type="SUPFAM" id="SSF46785">
    <property type="entry name" value="Winged helix' DNA-binding domain"/>
    <property type="match status" value="1"/>
</dbReference>
<dbReference type="Proteomes" id="UP000219331">
    <property type="component" value="Unassembled WGS sequence"/>
</dbReference>
<dbReference type="Gene3D" id="3.40.190.290">
    <property type="match status" value="1"/>
</dbReference>
<dbReference type="InterPro" id="IPR036388">
    <property type="entry name" value="WH-like_DNA-bd_sf"/>
</dbReference>
<protein>
    <submittedName>
        <fullName evidence="6">Transcriptional regulator, LysR family</fullName>
    </submittedName>
</protein>